<dbReference type="RefSeq" id="WP_013684490.1">
    <property type="nucleotide sequence ID" value="NC_015320.1"/>
</dbReference>
<sequence>MDLSFDAILLLKLENLNMDQLRNFAAKYWPDYGIDDLRRIAIVGHDETELKKVLEESRRLKEILESLGVISGV</sequence>
<keyword evidence="2" id="KW-1185">Reference proteome</keyword>
<evidence type="ECO:0000313" key="1">
    <source>
        <dbReference type="EMBL" id="AEA47834.1"/>
    </source>
</evidence>
<dbReference type="GeneID" id="10394967"/>
<organism evidence="1 2">
    <name type="scientific">Archaeoglobus veneficus (strain DSM 11195 / SNP6)</name>
    <dbReference type="NCBI Taxonomy" id="693661"/>
    <lineage>
        <taxon>Archaea</taxon>
        <taxon>Methanobacteriati</taxon>
        <taxon>Methanobacteriota</taxon>
        <taxon>Archaeoglobi</taxon>
        <taxon>Archaeoglobales</taxon>
        <taxon>Archaeoglobaceae</taxon>
        <taxon>Archaeoglobus</taxon>
    </lineage>
</organism>
<reference evidence="1 2" key="1">
    <citation type="submission" date="2011-03" db="EMBL/GenBank/DDBJ databases">
        <title>The complete genome of Archaeoglobus veneficus SNP6.</title>
        <authorList>
            <consortium name="US DOE Joint Genome Institute (JGI-PGF)"/>
            <person name="Lucas S."/>
            <person name="Copeland A."/>
            <person name="Lapidus A."/>
            <person name="Bruce D."/>
            <person name="Goodwin L."/>
            <person name="Pitluck S."/>
            <person name="Kyrpides N."/>
            <person name="Mavromatis K."/>
            <person name="Pagani I."/>
            <person name="Ivanova N."/>
            <person name="Mikhailova N."/>
            <person name="Lu M."/>
            <person name="Detter J.C."/>
            <person name="Tapia R."/>
            <person name="Han C."/>
            <person name="Land M."/>
            <person name="Hauser L."/>
            <person name="Markowitz V."/>
            <person name="Cheng J.-F."/>
            <person name="Hugenholtz P."/>
            <person name="Woyke T."/>
            <person name="Wu D."/>
            <person name="Spring S."/>
            <person name="Brambilla E."/>
            <person name="Klenk H.-P."/>
            <person name="Eisen J.A."/>
        </authorList>
    </citation>
    <scope>NUCLEOTIDE SEQUENCE [LARGE SCALE GENOMIC DNA]</scope>
    <source>
        <strain>SNP6</strain>
    </source>
</reference>
<dbReference type="KEGG" id="ave:Arcve_1838"/>
<name>F2KRA0_ARCVS</name>
<dbReference type="EMBL" id="CP002588">
    <property type="protein sequence ID" value="AEA47834.1"/>
    <property type="molecule type" value="Genomic_DNA"/>
</dbReference>
<dbReference type="HOGENOM" id="CLU_2695519_0_0_2"/>
<dbReference type="Proteomes" id="UP000008136">
    <property type="component" value="Chromosome"/>
</dbReference>
<gene>
    <name evidence="1" type="ordered locus">Arcve_1838</name>
</gene>
<accession>F2KRA0</accession>
<evidence type="ECO:0000313" key="2">
    <source>
        <dbReference type="Proteomes" id="UP000008136"/>
    </source>
</evidence>
<dbReference type="STRING" id="693661.Arcve_1838"/>
<protein>
    <submittedName>
        <fullName evidence="1">Uncharacterized protein</fullName>
    </submittedName>
</protein>
<dbReference type="AlphaFoldDB" id="F2KRA0"/>
<proteinExistence type="predicted"/>